<dbReference type="InterPro" id="IPR012719">
    <property type="entry name" value="Chap_CCT_gamma"/>
</dbReference>
<dbReference type="NCBIfam" id="TIGR02344">
    <property type="entry name" value="chap_CCT_gamma"/>
    <property type="match status" value="1"/>
</dbReference>
<dbReference type="InterPro" id="IPR027413">
    <property type="entry name" value="GROEL-like_equatorial_sf"/>
</dbReference>
<evidence type="ECO:0000256" key="6">
    <source>
        <dbReference type="ARBA" id="ARBA00022741"/>
    </source>
</evidence>
<evidence type="ECO:0000256" key="8">
    <source>
        <dbReference type="ARBA" id="ARBA00023186"/>
    </source>
</evidence>
<keyword evidence="6 9" id="KW-0547">Nucleotide-binding</keyword>
<comment type="caution">
    <text evidence="11">The sequence shown here is derived from an EMBL/GenBank/DDBJ whole genome shotgun (WGS) entry which is preliminary data.</text>
</comment>
<dbReference type="RefSeq" id="XP_069199668.1">
    <property type="nucleotide sequence ID" value="XM_069346792.1"/>
</dbReference>
<comment type="similarity">
    <text evidence="2 9">Belongs to the TCP-1 chaperonin family.</text>
</comment>
<keyword evidence="8 9" id="KW-0143">Chaperone</keyword>
<keyword evidence="12" id="KW-1185">Reference proteome</keyword>
<evidence type="ECO:0000256" key="2">
    <source>
        <dbReference type="ARBA" id="ARBA00008020"/>
    </source>
</evidence>
<dbReference type="GeneID" id="95980485"/>
<dbReference type="PANTHER" id="PTHR11353">
    <property type="entry name" value="CHAPERONIN"/>
    <property type="match status" value="1"/>
</dbReference>
<dbReference type="InterPro" id="IPR027409">
    <property type="entry name" value="GroEL-like_apical_dom_sf"/>
</dbReference>
<dbReference type="InterPro" id="IPR054827">
    <property type="entry name" value="thermosome_alpha"/>
</dbReference>
<dbReference type="Proteomes" id="UP001562354">
    <property type="component" value="Unassembled WGS sequence"/>
</dbReference>
<proteinExistence type="inferred from homology"/>
<evidence type="ECO:0000256" key="7">
    <source>
        <dbReference type="ARBA" id="ARBA00022840"/>
    </source>
</evidence>
<dbReference type="InterPro" id="IPR027410">
    <property type="entry name" value="TCP-1-like_intermed_sf"/>
</dbReference>
<dbReference type="EMBL" id="JBFMKM010000010">
    <property type="protein sequence ID" value="KAL1303393.1"/>
    <property type="molecule type" value="Genomic_DNA"/>
</dbReference>
<comment type="subunit">
    <text evidence="3">Heterooligomeric complex of about 850 to 900 kDa that forms two stacked rings, 12 to 16 nm in diameter.</text>
</comment>
<protein>
    <recommendedName>
        <fullName evidence="4 10">T-complex protein 1 subunit gamma</fullName>
    </recommendedName>
</protein>
<evidence type="ECO:0000313" key="12">
    <source>
        <dbReference type="Proteomes" id="UP001562354"/>
    </source>
</evidence>
<evidence type="ECO:0000256" key="3">
    <source>
        <dbReference type="ARBA" id="ARBA00011531"/>
    </source>
</evidence>
<dbReference type="PROSITE" id="PS00751">
    <property type="entry name" value="TCP1_2"/>
    <property type="match status" value="1"/>
</dbReference>
<dbReference type="NCBIfam" id="NF041082">
    <property type="entry name" value="thermosome_alpha"/>
    <property type="match status" value="1"/>
</dbReference>
<keyword evidence="7 9" id="KW-0067">ATP-binding</keyword>
<dbReference type="Pfam" id="PF00118">
    <property type="entry name" value="Cpn60_TCP1"/>
    <property type="match status" value="1"/>
</dbReference>
<evidence type="ECO:0000313" key="11">
    <source>
        <dbReference type="EMBL" id="KAL1303393.1"/>
    </source>
</evidence>
<evidence type="ECO:0000256" key="1">
    <source>
        <dbReference type="ARBA" id="ARBA00004496"/>
    </source>
</evidence>
<dbReference type="NCBIfam" id="NF041083">
    <property type="entry name" value="thermosome_beta"/>
    <property type="match status" value="1"/>
</dbReference>
<evidence type="ECO:0000256" key="10">
    <source>
        <dbReference type="RuleBase" id="RU004191"/>
    </source>
</evidence>
<dbReference type="CDD" id="cd03337">
    <property type="entry name" value="TCP1_gamma"/>
    <property type="match status" value="1"/>
</dbReference>
<gene>
    <name evidence="11" type="ORF">AAFC00_006786</name>
</gene>
<dbReference type="SUPFAM" id="SSF52029">
    <property type="entry name" value="GroEL apical domain-like"/>
    <property type="match status" value="1"/>
</dbReference>
<evidence type="ECO:0000256" key="4">
    <source>
        <dbReference type="ARBA" id="ARBA00017187"/>
    </source>
</evidence>
<dbReference type="PRINTS" id="PR00304">
    <property type="entry name" value="TCOMPLEXTCP1"/>
</dbReference>
<evidence type="ECO:0000256" key="5">
    <source>
        <dbReference type="ARBA" id="ARBA00022490"/>
    </source>
</evidence>
<dbReference type="Gene3D" id="1.10.560.10">
    <property type="entry name" value="GroEL-like equatorial domain"/>
    <property type="match status" value="1"/>
</dbReference>
<dbReference type="PROSITE" id="PS00995">
    <property type="entry name" value="TCP1_3"/>
    <property type="match status" value="1"/>
</dbReference>
<comment type="subcellular location">
    <subcellularLocation>
        <location evidence="1">Cytoplasm</location>
    </subcellularLocation>
</comment>
<organism evidence="11 12">
    <name type="scientific">Neodothiora populina</name>
    <dbReference type="NCBI Taxonomy" id="2781224"/>
    <lineage>
        <taxon>Eukaryota</taxon>
        <taxon>Fungi</taxon>
        <taxon>Dikarya</taxon>
        <taxon>Ascomycota</taxon>
        <taxon>Pezizomycotina</taxon>
        <taxon>Dothideomycetes</taxon>
        <taxon>Dothideomycetidae</taxon>
        <taxon>Dothideales</taxon>
        <taxon>Dothioraceae</taxon>
        <taxon>Neodothiora</taxon>
    </lineage>
</organism>
<dbReference type="Gene3D" id="3.50.7.10">
    <property type="entry name" value="GroEL"/>
    <property type="match status" value="1"/>
</dbReference>
<dbReference type="InterPro" id="IPR017998">
    <property type="entry name" value="Chaperone_TCP-1"/>
</dbReference>
<reference evidence="11 12" key="1">
    <citation type="submission" date="2024-07" db="EMBL/GenBank/DDBJ databases">
        <title>Draft sequence of the Neodothiora populina.</title>
        <authorList>
            <person name="Drown D.D."/>
            <person name="Schuette U.S."/>
            <person name="Buechlein A.B."/>
            <person name="Rusch D.R."/>
            <person name="Winton L.W."/>
            <person name="Adams G.A."/>
        </authorList>
    </citation>
    <scope>NUCLEOTIDE SEQUENCE [LARGE SCALE GENOMIC DNA]</scope>
    <source>
        <strain evidence="11 12">CPC 39397</strain>
    </source>
</reference>
<sequence length="540" mass="58909">MQAPVVVMNTNSGERQFGRKAQLSNITAAKTVADIIRSCLGPKAMLKMLLDPMGGIVLTNDGHAILREIEVAHPAAKSMIELARTQDEEVGDGTTTVIILAGEILAMSLPQLERNIHPVVIIQAFKRALADALTVIQDVSIPVDTTNDEQMYGLISSSIGTKFVSRWSDMMCNLALTAVRTVSKQVGADKQEVDIKRYARVEKVPGGEIEDSSVLDGVMVNKDITHPKMRRRIENPRVVLLDCTLEYKKGESQTNIEISKEEDWNRILQIEEEQVKTMCESIIAVKPDLVITEKGVSDLAQHYLMKAGITALRRVRKTDNNRIARATGATIVNSPQELQDSDVGTQCGLFEISKIGDEYFTFLTKCQNPKACTILLRGPSKDILNEVERNLLDAMSVARNVIFHPYLSPGGGATEMAVSVRLQQLAKGVEGVAQWPYKAIAESMEVIPRTLIQNSGNSPIRVLTQLRAKHAEGGNSAWGIDGDAGKIVDMHEFGVWEPQAVKLQSIKTAVESACLLLRVDDICGAKKAAQSGGNMGGGDD</sequence>
<dbReference type="SUPFAM" id="SSF48592">
    <property type="entry name" value="GroEL equatorial domain-like"/>
    <property type="match status" value="1"/>
</dbReference>
<evidence type="ECO:0000256" key="9">
    <source>
        <dbReference type="RuleBase" id="RU004187"/>
    </source>
</evidence>
<dbReference type="PROSITE" id="PS00750">
    <property type="entry name" value="TCP1_1"/>
    <property type="match status" value="1"/>
</dbReference>
<dbReference type="InterPro" id="IPR002423">
    <property type="entry name" value="Cpn60/GroEL/TCP-1"/>
</dbReference>
<dbReference type="Gene3D" id="3.30.260.10">
    <property type="entry name" value="TCP-1-like chaperonin intermediate domain"/>
    <property type="match status" value="1"/>
</dbReference>
<dbReference type="InterPro" id="IPR053374">
    <property type="entry name" value="TCP-1_chaperonin"/>
</dbReference>
<keyword evidence="5" id="KW-0963">Cytoplasm</keyword>
<accession>A0ABR3PB49</accession>
<dbReference type="SUPFAM" id="SSF54849">
    <property type="entry name" value="GroEL-intermediate domain like"/>
    <property type="match status" value="1"/>
</dbReference>
<name>A0ABR3PB49_9PEZI</name>
<dbReference type="InterPro" id="IPR002194">
    <property type="entry name" value="Chaperonin_TCP-1_CS"/>
</dbReference>